<keyword evidence="9" id="KW-1185">Reference proteome</keyword>
<gene>
    <name evidence="8" type="ORF">DPV69_05390</name>
</gene>
<dbReference type="AlphaFoldDB" id="A0A3S3PE79"/>
<evidence type="ECO:0000256" key="6">
    <source>
        <dbReference type="SAM" id="MobiDB-lite"/>
    </source>
</evidence>
<dbReference type="PRINTS" id="PR01021">
    <property type="entry name" value="OMPADOMAIN"/>
</dbReference>
<dbReference type="CDD" id="cd15482">
    <property type="entry name" value="Sialidase_non-viral"/>
    <property type="match status" value="1"/>
</dbReference>
<dbReference type="SUPFAM" id="SSF103088">
    <property type="entry name" value="OmpA-like"/>
    <property type="match status" value="1"/>
</dbReference>
<dbReference type="InterPro" id="IPR006664">
    <property type="entry name" value="OMP_bac"/>
</dbReference>
<dbReference type="PANTHER" id="PTHR30329">
    <property type="entry name" value="STATOR ELEMENT OF FLAGELLAR MOTOR COMPLEX"/>
    <property type="match status" value="1"/>
</dbReference>
<dbReference type="PROSITE" id="PS50005">
    <property type="entry name" value="TPR"/>
    <property type="match status" value="1"/>
</dbReference>
<dbReference type="InterPro" id="IPR006665">
    <property type="entry name" value="OmpA-like"/>
</dbReference>
<evidence type="ECO:0000256" key="1">
    <source>
        <dbReference type="ARBA" id="ARBA00004442"/>
    </source>
</evidence>
<dbReference type="InterPro" id="IPR011990">
    <property type="entry name" value="TPR-like_helical_dom_sf"/>
</dbReference>
<dbReference type="Gene3D" id="2.120.10.30">
    <property type="entry name" value="TolB, C-terminal domain"/>
    <property type="match status" value="1"/>
</dbReference>
<dbReference type="CDD" id="cd07185">
    <property type="entry name" value="OmpA_C-like"/>
    <property type="match status" value="1"/>
</dbReference>
<name>A0A3S3PE79_9SPHI</name>
<dbReference type="Proteomes" id="UP000284120">
    <property type="component" value="Unassembled WGS sequence"/>
</dbReference>
<feature type="repeat" description="TPR" evidence="4">
    <location>
        <begin position="2"/>
        <end position="35"/>
    </location>
</feature>
<dbReference type="InterPro" id="IPR036737">
    <property type="entry name" value="OmpA-like_sf"/>
</dbReference>
<dbReference type="InterPro" id="IPR011659">
    <property type="entry name" value="WD40"/>
</dbReference>
<evidence type="ECO:0000313" key="9">
    <source>
        <dbReference type="Proteomes" id="UP000284120"/>
    </source>
</evidence>
<organism evidence="8 9">
    <name type="scientific">Pedobacter chitinilyticus</name>
    <dbReference type="NCBI Taxonomy" id="2233776"/>
    <lineage>
        <taxon>Bacteria</taxon>
        <taxon>Pseudomonadati</taxon>
        <taxon>Bacteroidota</taxon>
        <taxon>Sphingobacteriia</taxon>
        <taxon>Sphingobacteriales</taxon>
        <taxon>Sphingobacteriaceae</taxon>
        <taxon>Pedobacter</taxon>
    </lineage>
</organism>
<proteinExistence type="predicted"/>
<accession>A0A3S3PE79</accession>
<evidence type="ECO:0000256" key="5">
    <source>
        <dbReference type="PROSITE-ProRule" id="PRU00473"/>
    </source>
</evidence>
<evidence type="ECO:0000256" key="4">
    <source>
        <dbReference type="PROSITE-ProRule" id="PRU00339"/>
    </source>
</evidence>
<dbReference type="InterPro" id="IPR011042">
    <property type="entry name" value="6-blade_b-propeller_TolB-like"/>
</dbReference>
<feature type="region of interest" description="Disordered" evidence="6">
    <location>
        <begin position="620"/>
        <end position="652"/>
    </location>
</feature>
<dbReference type="PANTHER" id="PTHR30329:SF21">
    <property type="entry name" value="LIPOPROTEIN YIAD-RELATED"/>
    <property type="match status" value="1"/>
</dbReference>
<dbReference type="InterPro" id="IPR050330">
    <property type="entry name" value="Bact_OuterMem_StrucFunc"/>
</dbReference>
<dbReference type="InterPro" id="IPR008969">
    <property type="entry name" value="CarboxyPept-like_regulatory"/>
</dbReference>
<dbReference type="GO" id="GO:0009279">
    <property type="term" value="C:cell outer membrane"/>
    <property type="evidence" value="ECO:0007669"/>
    <property type="project" value="UniProtKB-SubCell"/>
</dbReference>
<evidence type="ECO:0000313" key="8">
    <source>
        <dbReference type="EMBL" id="RWU11077.1"/>
    </source>
</evidence>
<protein>
    <recommendedName>
        <fullName evidence="7">OmpA-like domain-containing protein</fullName>
    </recommendedName>
</protein>
<dbReference type="PROSITE" id="PS51123">
    <property type="entry name" value="OMPA_2"/>
    <property type="match status" value="1"/>
</dbReference>
<dbReference type="EMBL" id="SAYW01000001">
    <property type="protein sequence ID" value="RWU11077.1"/>
    <property type="molecule type" value="Genomic_DNA"/>
</dbReference>
<dbReference type="Gene3D" id="3.30.1330.60">
    <property type="entry name" value="OmpA-like domain"/>
    <property type="match status" value="1"/>
</dbReference>
<dbReference type="Pfam" id="PF07676">
    <property type="entry name" value="PD40"/>
    <property type="match status" value="1"/>
</dbReference>
<feature type="compositionally biased region" description="Basic and acidic residues" evidence="6">
    <location>
        <begin position="641"/>
        <end position="652"/>
    </location>
</feature>
<evidence type="ECO:0000256" key="3">
    <source>
        <dbReference type="ARBA" id="ARBA00023237"/>
    </source>
</evidence>
<dbReference type="SUPFAM" id="SSF82171">
    <property type="entry name" value="DPP6 N-terminal domain-like"/>
    <property type="match status" value="1"/>
</dbReference>
<dbReference type="Pfam" id="PF00691">
    <property type="entry name" value="OmpA"/>
    <property type="match status" value="1"/>
</dbReference>
<keyword evidence="4" id="KW-0802">TPR repeat</keyword>
<dbReference type="SUPFAM" id="SSF49464">
    <property type="entry name" value="Carboxypeptidase regulatory domain-like"/>
    <property type="match status" value="1"/>
</dbReference>
<feature type="domain" description="OmpA-like" evidence="7">
    <location>
        <begin position="528"/>
        <end position="651"/>
    </location>
</feature>
<comment type="caution">
    <text evidence="8">The sequence shown here is derived from an EMBL/GenBank/DDBJ whole genome shotgun (WGS) entry which is preliminary data.</text>
</comment>
<dbReference type="Gene3D" id="2.60.40.1120">
    <property type="entry name" value="Carboxypeptidase-like, regulatory domain"/>
    <property type="match status" value="1"/>
</dbReference>
<evidence type="ECO:0000256" key="2">
    <source>
        <dbReference type="ARBA" id="ARBA00023136"/>
    </source>
</evidence>
<dbReference type="Gene3D" id="1.25.40.10">
    <property type="entry name" value="Tetratricopeptide repeat domain"/>
    <property type="match status" value="1"/>
</dbReference>
<comment type="subcellular location">
    <subcellularLocation>
        <location evidence="1">Cell outer membrane</location>
    </subcellularLocation>
</comment>
<dbReference type="OrthoDB" id="9809364at2"/>
<dbReference type="SUPFAM" id="SSF48452">
    <property type="entry name" value="TPR-like"/>
    <property type="match status" value="1"/>
</dbReference>
<reference evidence="8 9" key="1">
    <citation type="submission" date="2018-06" db="EMBL/GenBank/DDBJ databases">
        <title>Pedobacter endophyticus sp. nov., an endophytic bacterium isolated from a leaf of Triticum aestivum.</title>
        <authorList>
            <person name="Zhang L."/>
        </authorList>
    </citation>
    <scope>NUCLEOTIDE SEQUENCE [LARGE SCALE GENOMIC DNA]</scope>
    <source>
        <strain evidence="8 9">CM134L-2</strain>
    </source>
</reference>
<keyword evidence="3" id="KW-0998">Cell outer membrane</keyword>
<sequence>MGSSTKRIADVYFLNKEYYAAAEYYKRMLQISPDSAGFVVPFGFEQKIKETSPRKDDYEYAVYQLATSLRLYKNFKDAEKWYAVSNKFTNPKYAQSEFWYGECLRANLKYDEAVKAFENFIVRYKANDDLVSKAKLEIASCRYALAEMKYPRLLRVNRLMNNINQAGSNYAPAMSNNSGFIFTSSRPIGGEGKNQILEGSTANVKVFKKETPYVNTIYAVDGENPASQKINIQKVNIDLKKMETAAATIHPNGQMMFLTAWATNKENDKRNIYISRKEGDTWSSPVSMTGEINVNGYNSQQPSVSRDGKYLIFSSDRPGGFGGYDLWYAILRPDGTVGNAINMGRKINTSEDEQAAYYIPANKTLLFSSNGKIGLGGFDFYEAVGDFVDWTEPVNLGYPFNSAKDDIYFTALDEEGREGYISSDRESVCCLEVFHIVREYLNVNGTIIDCVTQKPLAGAIVTITGNEVPEQVSQTDNNGNYHFQVGSNRDLKINVMRDKYFAKNISYNYAQLVQVDTLLSSTLCLEPMIINKPIVLENIFYEFDSSELTEQSKVTLDTLYQIMVDNPNIDIELSAHTDNIGTEPYNLSLSDRRAKSCVDYLASKGITVDRMTSKGYGFSKPVAPNKLADGKDNPEGRALNRRTEFKVTKQKN</sequence>
<dbReference type="InterPro" id="IPR019734">
    <property type="entry name" value="TPR_rpt"/>
</dbReference>
<keyword evidence="2 5" id="KW-0472">Membrane</keyword>
<evidence type="ECO:0000259" key="7">
    <source>
        <dbReference type="PROSITE" id="PS51123"/>
    </source>
</evidence>